<protein>
    <submittedName>
        <fullName evidence="5">HlyD family efflux transporter periplasmic adaptor subunit</fullName>
    </submittedName>
</protein>
<evidence type="ECO:0000313" key="5">
    <source>
        <dbReference type="EMBL" id="QHN64634.1"/>
    </source>
</evidence>
<dbReference type="InterPro" id="IPR050739">
    <property type="entry name" value="MFP"/>
</dbReference>
<evidence type="ECO:0000256" key="3">
    <source>
        <dbReference type="ARBA" id="ARBA00022989"/>
    </source>
</evidence>
<evidence type="ECO:0000256" key="1">
    <source>
        <dbReference type="ARBA" id="ARBA00004167"/>
    </source>
</evidence>
<dbReference type="OrthoDB" id="7057889at2"/>
<dbReference type="Proteomes" id="UP000464318">
    <property type="component" value="Chromosome"/>
</dbReference>
<evidence type="ECO:0000256" key="2">
    <source>
        <dbReference type="ARBA" id="ARBA00022692"/>
    </source>
</evidence>
<evidence type="ECO:0000256" key="4">
    <source>
        <dbReference type="ARBA" id="ARBA00023136"/>
    </source>
</evidence>
<proteinExistence type="predicted"/>
<name>A0A6P1QVD5_9FLAO</name>
<keyword evidence="3" id="KW-1133">Transmembrane helix</keyword>
<comment type="subcellular location">
    <subcellularLocation>
        <location evidence="1">Membrane</location>
        <topology evidence="1">Single-pass membrane protein</topology>
    </subcellularLocation>
</comment>
<gene>
    <name evidence="5" type="ORF">DBX24_01365</name>
</gene>
<keyword evidence="2" id="KW-0812">Transmembrane</keyword>
<dbReference type="PANTHER" id="PTHR30386:SF26">
    <property type="entry name" value="TRANSPORT PROTEIN COMB"/>
    <property type="match status" value="1"/>
</dbReference>
<reference evidence="5 6" key="1">
    <citation type="submission" date="2018-04" db="EMBL/GenBank/DDBJ databases">
        <title>Characteristic and Complete Genome Sequencing of A Novel Member of Infective Endocarditis Causative Bacteria: Bergeyella cardium QL-PH.</title>
        <authorList>
            <person name="Pan H."/>
            <person name="Sun E."/>
            <person name="Zhang Y."/>
        </authorList>
    </citation>
    <scope>NUCLEOTIDE SEQUENCE [LARGE SCALE GENOMIC DNA]</scope>
    <source>
        <strain evidence="5 6">HPQL</strain>
    </source>
</reference>
<sequence length="434" mass="49794">METKKDILNNTELRSENVQDILNKPPHWMIQWGNTLILIIFIIIIFMSYIIKYPEFINAPIIISSQNPPEKIEARISSKIEKILIQDQQKVQKGDILIVLQSTANYQDILALKDIVNSVNTNDIVNFPLSKTSQFRLGELQGDYNNFAKVLTDEILFTNLKPYAPDDIAISQNINENKNQLNILKQQLNLENAKYSLTKKNYERASTLFEQGVISKMEFENERLKFLQAQQSIEGVKMSISQLEDGAKNLQKSKKNVNINSIKDRTNYSTQSLYLLEQLRKSITQWEQNYLLTSSTDGIVSFQNFLGINQHISAGENIISIMPNEKEGIIGRMNIPSTNSGKIAIGNKVLVKLDNYRYQEFGIIEGQVKNISLTPDKDGNYYAYIILPKGLKTSYNKDIIFDKEMKGSADIVTQDLRLIERFLYQIRKLLGYQT</sequence>
<dbReference type="PANTHER" id="PTHR30386">
    <property type="entry name" value="MEMBRANE FUSION SUBUNIT OF EMRAB-TOLC MULTIDRUG EFFLUX PUMP"/>
    <property type="match status" value="1"/>
</dbReference>
<dbReference type="EMBL" id="CP029149">
    <property type="protein sequence ID" value="QHN64634.1"/>
    <property type="molecule type" value="Genomic_DNA"/>
</dbReference>
<keyword evidence="4" id="KW-0472">Membrane</keyword>
<organism evidence="5 6">
    <name type="scientific">Bergeyella cardium</name>
    <dbReference type="NCBI Taxonomy" id="1585976"/>
    <lineage>
        <taxon>Bacteria</taxon>
        <taxon>Pseudomonadati</taxon>
        <taxon>Bacteroidota</taxon>
        <taxon>Flavobacteriia</taxon>
        <taxon>Flavobacteriales</taxon>
        <taxon>Weeksellaceae</taxon>
        <taxon>Bergeyella</taxon>
    </lineage>
</organism>
<dbReference type="AlphaFoldDB" id="A0A6P1QVD5"/>
<dbReference type="KEGG" id="bcad:DBX24_01365"/>
<accession>A0A6P1QVD5</accession>
<dbReference type="GO" id="GO:0016020">
    <property type="term" value="C:membrane"/>
    <property type="evidence" value="ECO:0007669"/>
    <property type="project" value="UniProtKB-SubCell"/>
</dbReference>
<keyword evidence="6" id="KW-1185">Reference proteome</keyword>
<dbReference type="PRINTS" id="PR01490">
    <property type="entry name" value="RTXTOXIND"/>
</dbReference>
<dbReference type="RefSeq" id="WP_160223744.1">
    <property type="nucleotide sequence ID" value="NZ_CP029149.1"/>
</dbReference>
<dbReference type="Gene3D" id="1.10.287.470">
    <property type="entry name" value="Helix hairpin bin"/>
    <property type="match status" value="1"/>
</dbReference>
<evidence type="ECO:0000313" key="6">
    <source>
        <dbReference type="Proteomes" id="UP000464318"/>
    </source>
</evidence>